<dbReference type="GO" id="GO:0020037">
    <property type="term" value="F:heme binding"/>
    <property type="evidence" value="ECO:0007669"/>
    <property type="project" value="InterPro"/>
</dbReference>
<protein>
    <submittedName>
        <fullName evidence="10">Cytochrome P450 4V2</fullName>
    </submittedName>
</protein>
<dbReference type="Pfam" id="PF00067">
    <property type="entry name" value="p450"/>
    <property type="match status" value="1"/>
</dbReference>
<keyword evidence="9" id="KW-0812">Transmembrane</keyword>
<evidence type="ECO:0000256" key="2">
    <source>
        <dbReference type="ARBA" id="ARBA00004586"/>
    </source>
</evidence>
<evidence type="ECO:0000313" key="11">
    <source>
        <dbReference type="Proteomes" id="UP001054945"/>
    </source>
</evidence>
<keyword evidence="5" id="KW-0256">Endoplasmic reticulum</keyword>
<dbReference type="GO" id="GO:0016705">
    <property type="term" value="F:oxidoreductase activity, acting on paired donors, with incorporation or reduction of molecular oxygen"/>
    <property type="evidence" value="ECO:0007669"/>
    <property type="project" value="InterPro"/>
</dbReference>
<dbReference type="GO" id="GO:0005506">
    <property type="term" value="F:iron ion binding"/>
    <property type="evidence" value="ECO:0007669"/>
    <property type="project" value="InterPro"/>
</dbReference>
<evidence type="ECO:0000256" key="1">
    <source>
        <dbReference type="ARBA" id="ARBA00001971"/>
    </source>
</evidence>
<dbReference type="SUPFAM" id="SSF48264">
    <property type="entry name" value="Cytochrome P450"/>
    <property type="match status" value="1"/>
</dbReference>
<evidence type="ECO:0000256" key="7">
    <source>
        <dbReference type="ARBA" id="ARBA00023033"/>
    </source>
</evidence>
<accession>A0AAV4N323</accession>
<comment type="caution">
    <text evidence="10">The sequence shown here is derived from an EMBL/GenBank/DDBJ whole genome shotgun (WGS) entry which is preliminary data.</text>
</comment>
<keyword evidence="4" id="KW-0479">Metal-binding</keyword>
<evidence type="ECO:0000256" key="5">
    <source>
        <dbReference type="ARBA" id="ARBA00022824"/>
    </source>
</evidence>
<dbReference type="GO" id="GO:0005789">
    <property type="term" value="C:endoplasmic reticulum membrane"/>
    <property type="evidence" value="ECO:0007669"/>
    <property type="project" value="UniProtKB-SubCell"/>
</dbReference>
<keyword evidence="11" id="KW-1185">Reference proteome</keyword>
<dbReference type="InterPro" id="IPR036396">
    <property type="entry name" value="Cyt_P450_sf"/>
</dbReference>
<keyword evidence="9" id="KW-1133">Transmembrane helix</keyword>
<reference evidence="10 11" key="1">
    <citation type="submission" date="2021-06" db="EMBL/GenBank/DDBJ databases">
        <title>Caerostris extrusa draft genome.</title>
        <authorList>
            <person name="Kono N."/>
            <person name="Arakawa K."/>
        </authorList>
    </citation>
    <scope>NUCLEOTIDE SEQUENCE [LARGE SCALE GENOMIC DNA]</scope>
</reference>
<gene>
    <name evidence="10" type="primary">CYP4V2_17</name>
    <name evidence="10" type="ORF">CEXT_468001</name>
</gene>
<comment type="cofactor">
    <cofactor evidence="1">
        <name>heme</name>
        <dbReference type="ChEBI" id="CHEBI:30413"/>
    </cofactor>
</comment>
<organism evidence="10 11">
    <name type="scientific">Caerostris extrusa</name>
    <name type="common">Bark spider</name>
    <name type="synonym">Caerostris bankana</name>
    <dbReference type="NCBI Taxonomy" id="172846"/>
    <lineage>
        <taxon>Eukaryota</taxon>
        <taxon>Metazoa</taxon>
        <taxon>Ecdysozoa</taxon>
        <taxon>Arthropoda</taxon>
        <taxon>Chelicerata</taxon>
        <taxon>Arachnida</taxon>
        <taxon>Araneae</taxon>
        <taxon>Araneomorphae</taxon>
        <taxon>Entelegynae</taxon>
        <taxon>Araneoidea</taxon>
        <taxon>Araneidae</taxon>
        <taxon>Caerostris</taxon>
    </lineage>
</organism>
<dbReference type="EMBL" id="BPLR01020433">
    <property type="protein sequence ID" value="GIX78675.1"/>
    <property type="molecule type" value="Genomic_DNA"/>
</dbReference>
<comment type="similarity">
    <text evidence="3">Belongs to the cytochrome P450 family.</text>
</comment>
<keyword evidence="4" id="KW-0349">Heme</keyword>
<keyword evidence="6" id="KW-0408">Iron</keyword>
<feature type="transmembrane region" description="Helical" evidence="9">
    <location>
        <begin position="6"/>
        <end position="23"/>
    </location>
</feature>
<keyword evidence="8 9" id="KW-0472">Membrane</keyword>
<dbReference type="PANTHER" id="PTHR24291">
    <property type="entry name" value="CYTOCHROME P450 FAMILY 4"/>
    <property type="match status" value="1"/>
</dbReference>
<dbReference type="InterPro" id="IPR050196">
    <property type="entry name" value="Cytochrome_P450_Monoox"/>
</dbReference>
<dbReference type="Proteomes" id="UP001054945">
    <property type="component" value="Unassembled WGS sequence"/>
</dbReference>
<evidence type="ECO:0000256" key="6">
    <source>
        <dbReference type="ARBA" id="ARBA00023004"/>
    </source>
</evidence>
<keyword evidence="7" id="KW-0503">Monooxygenase</keyword>
<dbReference type="InterPro" id="IPR001128">
    <property type="entry name" value="Cyt_P450"/>
</dbReference>
<dbReference type="GO" id="GO:0004497">
    <property type="term" value="F:monooxygenase activity"/>
    <property type="evidence" value="ECO:0007669"/>
    <property type="project" value="UniProtKB-KW"/>
</dbReference>
<name>A0AAV4N323_CAEEX</name>
<comment type="subcellular location">
    <subcellularLocation>
        <location evidence="2">Endoplasmic reticulum membrane</location>
    </subcellularLocation>
</comment>
<dbReference type="Gene3D" id="1.10.630.10">
    <property type="entry name" value="Cytochrome P450"/>
    <property type="match status" value="1"/>
</dbReference>
<evidence type="ECO:0000256" key="3">
    <source>
        <dbReference type="ARBA" id="ARBA00010617"/>
    </source>
</evidence>
<dbReference type="AlphaFoldDB" id="A0AAV4N323"/>
<sequence length="218" mass="25051">MFFVIVVYAFIGIVAVLAILTLWRKKYSRFVPDNKHSVFQVLVDAMDSILFVTSGKKNALHLYILKYFREKSKKFRRQPLFTHWLCGVPLVVIHKAEAVKDLLKEKRITQKVIFMNSLSHVLRMVFLHVERAKEAAPPCFQSSMLKGYITVFNEHAQKLVEFLHEETGKEFTCVERPISLCSLDILCESILGVKIGALQSEAEEYVSSLQGMPIPLLY</sequence>
<evidence type="ECO:0000256" key="9">
    <source>
        <dbReference type="SAM" id="Phobius"/>
    </source>
</evidence>
<proteinExistence type="inferred from homology"/>
<dbReference type="PANTHER" id="PTHR24291:SF189">
    <property type="entry name" value="CYTOCHROME P450 4C3-RELATED"/>
    <property type="match status" value="1"/>
</dbReference>
<evidence type="ECO:0000256" key="8">
    <source>
        <dbReference type="ARBA" id="ARBA00023136"/>
    </source>
</evidence>
<keyword evidence="7" id="KW-0560">Oxidoreductase</keyword>
<evidence type="ECO:0000313" key="10">
    <source>
        <dbReference type="EMBL" id="GIX78675.1"/>
    </source>
</evidence>
<evidence type="ECO:0000256" key="4">
    <source>
        <dbReference type="ARBA" id="ARBA00022617"/>
    </source>
</evidence>